<dbReference type="Proteomes" id="UP001153678">
    <property type="component" value="Unassembled WGS sequence"/>
</dbReference>
<dbReference type="EMBL" id="CAMKVN010001445">
    <property type="protein sequence ID" value="CAI2176026.1"/>
    <property type="molecule type" value="Genomic_DNA"/>
</dbReference>
<reference evidence="2" key="1">
    <citation type="submission" date="2022-08" db="EMBL/GenBank/DDBJ databases">
        <authorList>
            <person name="Kallberg Y."/>
            <person name="Tangrot J."/>
            <person name="Rosling A."/>
        </authorList>
    </citation>
    <scope>NUCLEOTIDE SEQUENCE</scope>
    <source>
        <strain evidence="2">Wild A</strain>
    </source>
</reference>
<comment type="caution">
    <text evidence="2">The sequence shown here is derived from an EMBL/GenBank/DDBJ whole genome shotgun (WGS) entry which is preliminary data.</text>
</comment>
<proteinExistence type="predicted"/>
<protein>
    <submittedName>
        <fullName evidence="2">17986_t:CDS:1</fullName>
    </submittedName>
</protein>
<evidence type="ECO:0000313" key="2">
    <source>
        <dbReference type="EMBL" id="CAI2176026.1"/>
    </source>
</evidence>
<organism evidence="2 3">
    <name type="scientific">Funneliformis geosporum</name>
    <dbReference type="NCBI Taxonomy" id="1117311"/>
    <lineage>
        <taxon>Eukaryota</taxon>
        <taxon>Fungi</taxon>
        <taxon>Fungi incertae sedis</taxon>
        <taxon>Mucoromycota</taxon>
        <taxon>Glomeromycotina</taxon>
        <taxon>Glomeromycetes</taxon>
        <taxon>Glomerales</taxon>
        <taxon>Glomeraceae</taxon>
        <taxon>Funneliformis</taxon>
    </lineage>
</organism>
<evidence type="ECO:0000256" key="1">
    <source>
        <dbReference type="SAM" id="MobiDB-lite"/>
    </source>
</evidence>
<feature type="region of interest" description="Disordered" evidence="1">
    <location>
        <begin position="1"/>
        <end position="21"/>
    </location>
</feature>
<accession>A0A9W4WVW0</accession>
<dbReference type="SUPFAM" id="SSF47095">
    <property type="entry name" value="HMG-box"/>
    <property type="match status" value="1"/>
</dbReference>
<name>A0A9W4WVW0_9GLOM</name>
<gene>
    <name evidence="2" type="ORF">FWILDA_LOCUS7386</name>
</gene>
<evidence type="ECO:0000313" key="3">
    <source>
        <dbReference type="Proteomes" id="UP001153678"/>
    </source>
</evidence>
<sequence length="120" mass="14108">MNPRLILPNSPPPTPPTSNSKIFENNGYITFCLFYKEILPEEYQNLPQKEWISKAAKFWKSLPNNLKNSFTKFANDERLIRTGKITQPLSEGDELIIIFDDRSSLTDPYDQIFDRYVRYN</sequence>
<keyword evidence="3" id="KW-1185">Reference proteome</keyword>
<dbReference type="InterPro" id="IPR036910">
    <property type="entry name" value="HMG_box_dom_sf"/>
</dbReference>
<dbReference type="AlphaFoldDB" id="A0A9W4WVW0"/>
<dbReference type="OrthoDB" id="2367597at2759"/>